<comment type="caution">
    <text evidence="2">The sequence shown here is derived from an EMBL/GenBank/DDBJ whole genome shotgun (WGS) entry which is preliminary data.</text>
</comment>
<accession>A0A9D2WN26</accession>
<protein>
    <recommendedName>
        <fullName evidence="1">MrfA-like Zn-binding domain-containing protein</fullName>
    </recommendedName>
</protein>
<keyword evidence="3" id="KW-1185">Reference proteome</keyword>
<evidence type="ECO:0000313" key="2">
    <source>
        <dbReference type="EMBL" id="KAF1083761.1"/>
    </source>
</evidence>
<sequence length="632" mass="71643">MSSSPLRRAQLVAPFGVGAMIVSRDGTSLIACGLDHWYKHESEGGRVDPSEFREDEWRLQNMLKVDHFRQPPDFRKPRRGEDVPNCWLTVPFLRFPKWHYCTTCGRLYEQPLTLREKVKCVECESKGWTRYLVQVPFVAICEHGHIQDFPWREWVHRSVKPSCRKPMRLVGTGGATLAGQQVICDCGEASRSMAGATTAYPDGNTYLTKHLDKNMQFVCQGQNPWHGLDEGTGCGKPLRGALRNASNVYFPLVYSAIYLPRGDSTVPSELVSLLEEPPLSTFINALSASGGEIKPVDLRNMSSLLLQPFTDEQIKAALEIIFSSGGSVEGDSESVIIDENSETAFRRQEFDVLRGERDEEQLRVRPVSLDNYDPSITRYFSRVMLVDKLRETRALAGFRRVNPENEQTLEDMKALLWRDVPREDEIWLPAYVVFGEGIFVEFNENELQAWIEENRSDINERLEPLIKRYHENQQNRRLRERPIGPRFLLLHTFAHLLMNQLTFECGYSSASLRERLYVSDNNQAPMAGILIYTAAGDSEGTLGGLVRMGKPGYLEPVIRRALKNARWCSADPVCMELGAWGGQGPNSCNLAACHNCALVPETACEEFNMFLDRALVIGTHDNYKLGYFNGLF</sequence>
<dbReference type="InterPro" id="IPR047721">
    <property type="entry name" value="DrmB"/>
</dbReference>
<dbReference type="EMBL" id="LSRS01000011">
    <property type="protein sequence ID" value="KAF1083761.1"/>
    <property type="molecule type" value="Genomic_DNA"/>
</dbReference>
<dbReference type="NCBIfam" id="NF038324">
    <property type="entry name" value="DrmB_fam"/>
    <property type="match status" value="1"/>
</dbReference>
<evidence type="ECO:0000259" key="1">
    <source>
        <dbReference type="Pfam" id="PF09369"/>
    </source>
</evidence>
<dbReference type="Pfam" id="PF09369">
    <property type="entry name" value="MZB"/>
    <property type="match status" value="1"/>
</dbReference>
<feature type="domain" description="MrfA-like Zn-binding" evidence="1">
    <location>
        <begin position="493"/>
        <end position="596"/>
    </location>
</feature>
<name>A0A9D2WN26_9FIRM</name>
<gene>
    <name evidence="2" type="ORF">SPSYN_03110</name>
</gene>
<organism evidence="2 3">
    <name type="scientific">Sporotomaculum syntrophicum</name>
    <dbReference type="NCBI Taxonomy" id="182264"/>
    <lineage>
        <taxon>Bacteria</taxon>
        <taxon>Bacillati</taxon>
        <taxon>Bacillota</taxon>
        <taxon>Clostridia</taxon>
        <taxon>Eubacteriales</taxon>
        <taxon>Desulfallaceae</taxon>
        <taxon>Sporotomaculum</taxon>
    </lineage>
</organism>
<dbReference type="RefSeq" id="WP_161823361.1">
    <property type="nucleotide sequence ID" value="NZ_LSRS01000011.1"/>
</dbReference>
<dbReference type="InterPro" id="IPR018973">
    <property type="entry name" value="MZB"/>
</dbReference>
<dbReference type="OrthoDB" id="9134227at2"/>
<evidence type="ECO:0000313" key="3">
    <source>
        <dbReference type="Proteomes" id="UP000798488"/>
    </source>
</evidence>
<dbReference type="AlphaFoldDB" id="A0A9D2WN26"/>
<proteinExistence type="predicted"/>
<reference evidence="2" key="1">
    <citation type="submission" date="2016-02" db="EMBL/GenBank/DDBJ databases">
        <title>Draft Genome Sequence of Sporotomaculum syntrophicum Strain FB, a Syntrophic Benzoate Degrader.</title>
        <authorList>
            <person name="Nobu M.K."/>
            <person name="Narihiro T."/>
            <person name="Qiu Y.-L."/>
            <person name="Ohashi A."/>
            <person name="Liu W.-T."/>
            <person name="Yuji S."/>
        </authorList>
    </citation>
    <scope>NUCLEOTIDE SEQUENCE</scope>
    <source>
        <strain evidence="2">FB</strain>
    </source>
</reference>
<dbReference type="Proteomes" id="UP000798488">
    <property type="component" value="Unassembled WGS sequence"/>
</dbReference>